<sequence>MTSITSAASMKLLDVRLKHAGSIIASTIGEFTSGCTSSSNSSGGTQEIACLRAGGTIDLYRIVISQPFTEKVGDDEEEDEEVTTSLQLVSRIETRSTLRTLHALRVSGSKRDVLVVGSDSGCFSILDFEPTTSTSSGSSPGSTAAKLTPLSSMILHSSPFGKVGIRRDTPGQYLGIDPRGRACMIASIEKRKLVYVIHRDSTGKISCASPLEAHRPRTFVYDVVGVDNGYDNPIFACLEVQYEEYEDMVLAEKKRKKEEEEDEEIMKSAGKSEVKEDVPVGQYGDGYTKQLAYYELDLGLNHVSRRWAITTHRTACCLAALPGGADGPGGVLVGGENYIEYLHEGMVPPPPVPGADGDGSSAKIIPKRMICAIPRRELHPPNKGILITSLSVLKQKKGKFFALAQSELGDIYKVTLTLPKENKTCVSGMTICLLDTLPVGNTMNISKLALLFVASEFGDNGLYQFDAIDIEEEAIKCTSNDTITAFLKSEMEEEDEFYSKCEAVAKFAPTFRPTILRNLHKVFTMESLAPVTSVLVGELAGNEVSPQIYTLCGRGPSSTLRVLRHGLAVTELAVSELPGVPGAVFNVRDDTIVGGGKNGKFYDRYIVVSFADATLVLSVGETVEEMGKESGFLLTEPTLACSALGVGGSGDGERNGGIVQVYPGGVRHIQRGSVSQWHVPGIKKIECASANESQILIALVGGELIYFELDPMSGNLMEAGTRDVGTDVCSLDVGVVPRGKSRSLFAAVGCRDSTVRLLSLAPGGLLEQKSSTALGTTKPHSVVLSNAEEGELTLTVGLDDGSALRAGVDPITGAISTSPSRRFLGARPVAVSRVTLQGSQSTLLLSSRPWIGRACNGHHSMAPMSYAPLDHGCSFSNEAVRDGIVATSGNTLRILSVGGDSGGNNASALGSTDDESFNSNRIDLRYTPRQMCLLSARVAETTRKIVLAIVESDANDFGEEDKKAMGFDGTGKSKAGSKKKESKDGDDAMDMDMEDSGDEEEEKKDGGDDEEEDDEDDDTRLTPIRGPVPAEQGRWGSCIRLVDPANACLTLDCVELNRNEAALCCASVRFHSRGGESLLAVGTVTGMTMHPLGHKESHIVLYRVVNGERLQLLHRTKVDDGPILSLVHFQGRLLVGVGHIVRLYEMGKRQLLKKCELRGFPTMVKTLQAAGDRAFVGDMMQSVQFIRYDATSNKLLLVARDQSPRPVTCQELLDINTVAVGDKFGNVSILRLPRGADVGAIDVTGTRALWDYSREDATPKLETLCTYHVGEVVTSMTRASLVAGGAESLIYVTVTGRVGALVPFTSREDVEFYSSLEGFLRAEAPRPTGRDPQAYRSYYAPIKHVVDGDLCDAYAQLPYDVKQKIAEQLERSVGDVLKKLEDTRNALL</sequence>
<keyword evidence="5" id="KW-0747">Spliceosome</keyword>
<dbReference type="GO" id="GO:0005681">
    <property type="term" value="C:spliceosomal complex"/>
    <property type="evidence" value="ECO:0007669"/>
    <property type="project" value="UniProtKB-KW"/>
</dbReference>
<dbReference type="Pfam" id="PF03178">
    <property type="entry name" value="CPSF_A"/>
    <property type="match status" value="1"/>
</dbReference>
<comment type="caution">
    <text evidence="13">The sequence shown here is derived from an EMBL/GenBank/DDBJ whole genome shotgun (WGS) entry which is preliminary data.</text>
</comment>
<evidence type="ECO:0000313" key="13">
    <source>
        <dbReference type="EMBL" id="KAL3761842.1"/>
    </source>
</evidence>
<evidence type="ECO:0000259" key="11">
    <source>
        <dbReference type="Pfam" id="PF10433"/>
    </source>
</evidence>
<reference evidence="13 14" key="1">
    <citation type="submission" date="2024-10" db="EMBL/GenBank/DDBJ databases">
        <title>Updated reference genomes for cyclostephanoid diatoms.</title>
        <authorList>
            <person name="Roberts W.R."/>
            <person name="Alverson A.J."/>
        </authorList>
    </citation>
    <scope>NUCLEOTIDE SEQUENCE [LARGE SCALE GENOMIC DNA]</scope>
    <source>
        <strain evidence="13 14">AJA232-27</strain>
    </source>
</reference>
<dbReference type="PANTHER" id="PTHR10644">
    <property type="entry name" value="DNA REPAIR/RNA PROCESSING CPSF FAMILY"/>
    <property type="match status" value="1"/>
</dbReference>
<evidence type="ECO:0000259" key="12">
    <source>
        <dbReference type="Pfam" id="PF23726"/>
    </source>
</evidence>
<accession>A0ABD3MI59</accession>
<dbReference type="FunFam" id="2.130.10.10:FF:000031">
    <property type="entry name" value="Splicing factor 3b subunit 3"/>
    <property type="match status" value="1"/>
</dbReference>
<gene>
    <name evidence="13" type="ORF">ACHAWU_009007</name>
</gene>
<dbReference type="GO" id="GO:0008380">
    <property type="term" value="P:RNA splicing"/>
    <property type="evidence" value="ECO:0007669"/>
    <property type="project" value="UniProtKB-KW"/>
</dbReference>
<evidence type="ECO:0000256" key="9">
    <source>
        <dbReference type="SAM" id="MobiDB-lite"/>
    </source>
</evidence>
<protein>
    <recommendedName>
        <fullName evidence="3">DNA damage-binding protein 1</fullName>
    </recommendedName>
</protein>
<feature type="domain" description="RSE1/DDB1/CPSF1 C-terminal" evidence="10">
    <location>
        <begin position="1037"/>
        <end position="1355"/>
    </location>
</feature>
<dbReference type="EMBL" id="JALLBG020000146">
    <property type="protein sequence ID" value="KAL3761842.1"/>
    <property type="molecule type" value="Genomic_DNA"/>
</dbReference>
<name>A0ABD3MI59_9STRA</name>
<evidence type="ECO:0000256" key="4">
    <source>
        <dbReference type="ARBA" id="ARBA00022664"/>
    </source>
</evidence>
<comment type="similarity">
    <text evidence="8">Belongs to the RSE1 family.</text>
</comment>
<evidence type="ECO:0000256" key="1">
    <source>
        <dbReference type="ARBA" id="ARBA00004123"/>
    </source>
</evidence>
<evidence type="ECO:0000313" key="14">
    <source>
        <dbReference type="Proteomes" id="UP001530293"/>
    </source>
</evidence>
<dbReference type="InterPro" id="IPR011047">
    <property type="entry name" value="Quinoprotein_ADH-like_sf"/>
</dbReference>
<dbReference type="Gene3D" id="2.130.10.10">
    <property type="entry name" value="YVTN repeat-like/Quinoprotein amine dehydrogenase"/>
    <property type="match status" value="3"/>
</dbReference>
<keyword evidence="7" id="KW-0539">Nucleus</keyword>
<evidence type="ECO:0000259" key="10">
    <source>
        <dbReference type="Pfam" id="PF03178"/>
    </source>
</evidence>
<dbReference type="InterPro" id="IPR015943">
    <property type="entry name" value="WD40/YVTN_repeat-like_dom_sf"/>
</dbReference>
<keyword evidence="6" id="KW-0508">mRNA splicing</keyword>
<evidence type="ECO:0000256" key="5">
    <source>
        <dbReference type="ARBA" id="ARBA00022728"/>
    </source>
</evidence>
<evidence type="ECO:0000256" key="3">
    <source>
        <dbReference type="ARBA" id="ARBA00014577"/>
    </source>
</evidence>
<feature type="compositionally biased region" description="Acidic residues" evidence="9">
    <location>
        <begin position="987"/>
        <end position="1018"/>
    </location>
</feature>
<dbReference type="Proteomes" id="UP001530293">
    <property type="component" value="Unassembled WGS sequence"/>
</dbReference>
<evidence type="ECO:0000256" key="7">
    <source>
        <dbReference type="ARBA" id="ARBA00023242"/>
    </source>
</evidence>
<keyword evidence="14" id="KW-1185">Reference proteome</keyword>
<keyword evidence="4" id="KW-0507">mRNA processing</keyword>
<evidence type="ECO:0000256" key="2">
    <source>
        <dbReference type="ARBA" id="ARBA00007453"/>
    </source>
</evidence>
<dbReference type="InterPro" id="IPR058543">
    <property type="entry name" value="Beta-prop_RSE1/DDB1/CPSF1_2nd"/>
</dbReference>
<dbReference type="GO" id="GO:0006397">
    <property type="term" value="P:mRNA processing"/>
    <property type="evidence" value="ECO:0007669"/>
    <property type="project" value="UniProtKB-KW"/>
</dbReference>
<dbReference type="Pfam" id="PF10433">
    <property type="entry name" value="Beta-prop_RSE1_1st"/>
    <property type="match status" value="1"/>
</dbReference>
<feature type="region of interest" description="Disordered" evidence="9">
    <location>
        <begin position="959"/>
        <end position="1028"/>
    </location>
</feature>
<proteinExistence type="inferred from homology"/>
<organism evidence="13 14">
    <name type="scientific">Discostella pseudostelligera</name>
    <dbReference type="NCBI Taxonomy" id="259834"/>
    <lineage>
        <taxon>Eukaryota</taxon>
        <taxon>Sar</taxon>
        <taxon>Stramenopiles</taxon>
        <taxon>Ochrophyta</taxon>
        <taxon>Bacillariophyta</taxon>
        <taxon>Coscinodiscophyceae</taxon>
        <taxon>Thalassiosirophycidae</taxon>
        <taxon>Stephanodiscales</taxon>
        <taxon>Stephanodiscaceae</taxon>
        <taxon>Discostella</taxon>
    </lineage>
</organism>
<dbReference type="InterPro" id="IPR018846">
    <property type="entry name" value="Beta-prop_RSE1/DDB1/CPSF1_1st"/>
</dbReference>
<dbReference type="InterPro" id="IPR050358">
    <property type="entry name" value="RSE1/DDB1/CFT1"/>
</dbReference>
<evidence type="ECO:0000256" key="6">
    <source>
        <dbReference type="ARBA" id="ARBA00023187"/>
    </source>
</evidence>
<dbReference type="SUPFAM" id="SSF50998">
    <property type="entry name" value="Quinoprotein alcohol dehydrogenase-like"/>
    <property type="match status" value="1"/>
</dbReference>
<feature type="domain" description="RSE1/DDB1/CPSF1 second beta-propeller" evidence="12">
    <location>
        <begin position="570"/>
        <end position="896"/>
    </location>
</feature>
<feature type="domain" description="RSE1/DDB1/CPSF1 first beta-propeller" evidence="11">
    <location>
        <begin position="85"/>
        <end position="471"/>
    </location>
</feature>
<dbReference type="Pfam" id="PF23726">
    <property type="entry name" value="Beta-prop_RSE1_2nd"/>
    <property type="match status" value="1"/>
</dbReference>
<comment type="similarity">
    <text evidence="2">Belongs to the DDB1 family.</text>
</comment>
<evidence type="ECO:0000256" key="8">
    <source>
        <dbReference type="ARBA" id="ARBA00038266"/>
    </source>
</evidence>
<dbReference type="InterPro" id="IPR004871">
    <property type="entry name" value="RSE1/DDB1/CPSF1_C"/>
</dbReference>
<comment type="subcellular location">
    <subcellularLocation>
        <location evidence="1">Nucleus</location>
    </subcellularLocation>
</comment>